<sequence length="738" mass="83115">MDSPRSHLGSPGGPLNPITPDRANRESTFMASLRSDLRSSPVHDKISQFNTLAMQSKSLERKTADAALKRAMLGREEAEGEMRRYRDETKVLRVQLEKARDREMRVSERLEAVMEQHGRAKETYAHTKAAWEKEIKHARKKTFKNDATIIKLQEELKAARDGWRSVSDHLDNEKARSKAREQEAFAARYQMVSLEEKLGEALERIKLQEELKAARDGWRSVSDHLDNEKARGKAREQEAFAARYQMVSLEEKLGEALERIKVLEQERDAMRMERDTFRDLAKEEEVARIAAEGRIPLPKNEDHDDEFASPRKKKPRVSLSTADVVSSAASEAEFEEMMRKMEWEHQRAERAYETIDFLKAECQLKVCEGARSLKRKSMMSPRRILVAPQDVTGPAEMAIFGLTPKSASPTRPSSQDSESTFKKPERPAVRKRSQPRRSTIFNPEEGTFRTVSQEEAQVLAATEGAAMHIMEQDAEDSTDEQVVEEIDMQMEDLVDVAVQPEEQDTQIEEQLQVQVDDASEPASPVDAPSERRMYARTPSVEPPAFALLAQERMSLASLLNAPHGDAHTAPLPSIPTVPDEVGQAEEEEEEGDEQAEVREAEEREAPKVASPPRKRSPRSSTTSVATSYRTSTTTTTIPIYDETERPASRFARCRTPSGESHSSFDVNNPAMTPTMTREEALARIRERRGRARSAAQGAVTPRLKMVEGAGERRDLSAPQPQAKPTSMSKAAGRVRHAR</sequence>
<feature type="region of interest" description="Disordered" evidence="2">
    <location>
        <begin position="402"/>
        <end position="447"/>
    </location>
</feature>
<proteinExistence type="predicted"/>
<accession>A0A0G4KFB6</accession>
<feature type="coiled-coil region" evidence="1">
    <location>
        <begin position="68"/>
        <end position="116"/>
    </location>
</feature>
<evidence type="ECO:0000256" key="1">
    <source>
        <dbReference type="SAM" id="Coils"/>
    </source>
</evidence>
<feature type="compositionally biased region" description="Polar residues" evidence="2">
    <location>
        <begin position="718"/>
        <end position="728"/>
    </location>
</feature>
<reference evidence="4" key="1">
    <citation type="submission" date="2015-05" db="EMBL/GenBank/DDBJ databases">
        <authorList>
            <person name="Fogelqvist Johan"/>
        </authorList>
    </citation>
    <scope>NUCLEOTIDE SEQUENCE [LARGE SCALE GENOMIC DNA]</scope>
</reference>
<feature type="compositionally biased region" description="Basic and acidic residues" evidence="2">
    <location>
        <begin position="419"/>
        <end position="428"/>
    </location>
</feature>
<dbReference type="PANTHER" id="PTHR42041:SF1">
    <property type="entry name" value="DNA ENDONUCLEASE ACTIVATOR CTP1 C-TERMINAL DOMAIN-CONTAINING PROTEIN"/>
    <property type="match status" value="1"/>
</dbReference>
<feature type="compositionally biased region" description="Polar residues" evidence="2">
    <location>
        <begin position="657"/>
        <end position="674"/>
    </location>
</feature>
<feature type="region of interest" description="Disordered" evidence="2">
    <location>
        <begin position="1"/>
        <end position="27"/>
    </location>
</feature>
<keyword evidence="1" id="KW-0175">Coiled coil</keyword>
<feature type="compositionally biased region" description="Basic and acidic residues" evidence="2">
    <location>
        <begin position="595"/>
        <end position="606"/>
    </location>
</feature>
<dbReference type="EMBL" id="CVQI01000003">
    <property type="protein sequence ID" value="CRJ88955.1"/>
    <property type="molecule type" value="Genomic_DNA"/>
</dbReference>
<feature type="region of interest" description="Disordered" evidence="2">
    <location>
        <begin position="297"/>
        <end position="320"/>
    </location>
</feature>
<evidence type="ECO:0000313" key="3">
    <source>
        <dbReference type="EMBL" id="CRJ88955.1"/>
    </source>
</evidence>
<feature type="compositionally biased region" description="Basic and acidic residues" evidence="2">
    <location>
        <begin position="299"/>
        <end position="309"/>
    </location>
</feature>
<evidence type="ECO:0000256" key="2">
    <source>
        <dbReference type="SAM" id="MobiDB-lite"/>
    </source>
</evidence>
<name>A0A0G4KFB6_VERLO</name>
<evidence type="ECO:0000313" key="4">
    <source>
        <dbReference type="Proteomes" id="UP000045706"/>
    </source>
</evidence>
<dbReference type="AlphaFoldDB" id="A0A0G4KFB6"/>
<feature type="compositionally biased region" description="Low complexity" evidence="2">
    <location>
        <begin position="618"/>
        <end position="636"/>
    </location>
</feature>
<feature type="coiled-coil region" evidence="1">
    <location>
        <begin position="246"/>
        <end position="280"/>
    </location>
</feature>
<gene>
    <name evidence="3" type="ORF">BN1723_008408</name>
</gene>
<feature type="region of interest" description="Disordered" evidence="2">
    <location>
        <begin position="687"/>
        <end position="738"/>
    </location>
</feature>
<feature type="compositionally biased region" description="Acidic residues" evidence="2">
    <location>
        <begin position="582"/>
        <end position="594"/>
    </location>
</feature>
<organism evidence="3 4">
    <name type="scientific">Verticillium longisporum</name>
    <name type="common">Verticillium dahliae var. longisporum</name>
    <dbReference type="NCBI Taxonomy" id="100787"/>
    <lineage>
        <taxon>Eukaryota</taxon>
        <taxon>Fungi</taxon>
        <taxon>Dikarya</taxon>
        <taxon>Ascomycota</taxon>
        <taxon>Pezizomycotina</taxon>
        <taxon>Sordariomycetes</taxon>
        <taxon>Hypocreomycetidae</taxon>
        <taxon>Glomerellales</taxon>
        <taxon>Plectosphaerellaceae</taxon>
        <taxon>Verticillium</taxon>
    </lineage>
</organism>
<feature type="compositionally biased region" description="Polar residues" evidence="2">
    <location>
        <begin position="405"/>
        <end position="418"/>
    </location>
</feature>
<protein>
    <submittedName>
        <fullName evidence="3">Uncharacterized protein</fullName>
    </submittedName>
</protein>
<dbReference type="PANTHER" id="PTHR42041">
    <property type="entry name" value="DNA ENDONUCLEASE ACTIVATOR CTP1 C-TERMINAL DOMAIN-CONTAINING PROTEIN"/>
    <property type="match status" value="1"/>
</dbReference>
<feature type="region of interest" description="Disordered" evidence="2">
    <location>
        <begin position="511"/>
        <end position="538"/>
    </location>
</feature>
<feature type="region of interest" description="Disordered" evidence="2">
    <location>
        <begin position="559"/>
        <end position="674"/>
    </location>
</feature>
<dbReference type="Proteomes" id="UP000045706">
    <property type="component" value="Unassembled WGS sequence"/>
</dbReference>